<keyword evidence="1" id="KW-0812">Transmembrane</keyword>
<dbReference type="InterPro" id="IPR043130">
    <property type="entry name" value="CDP-OH_PTrfase_TM_dom"/>
</dbReference>
<keyword evidence="1" id="KW-1133">Transmembrane helix</keyword>
<sequence length="200" mass="22686">MKHAPVILIYSRLVIGSLLVFLSWLKLESFPIVAIVLISIGLLTDVFDGIIARQLKVSTEKLRRLDSTVDQIFWLLVVGAVYLECQSFFELNALKLLVLLALEVATYAICFIKFRKEIATHSWGAKLWVLISFATLIQIITTCKSGVLFNICFCIGVVSRIEIIVIILILKGWVNDVPTFYHALLLRKNKPIKRHKLFNG</sequence>
<proteinExistence type="predicted"/>
<dbReference type="RefSeq" id="WP_173811053.1">
    <property type="nucleotide sequence ID" value="NZ_JABSNP010000015.1"/>
</dbReference>
<feature type="transmembrane region" description="Helical" evidence="1">
    <location>
        <begin position="31"/>
        <end position="51"/>
    </location>
</feature>
<keyword evidence="2" id="KW-0808">Transferase</keyword>
<feature type="transmembrane region" description="Helical" evidence="1">
    <location>
        <begin position="72"/>
        <end position="89"/>
    </location>
</feature>
<dbReference type="Gene3D" id="1.20.120.1760">
    <property type="match status" value="1"/>
</dbReference>
<feature type="transmembrane region" description="Helical" evidence="1">
    <location>
        <begin position="95"/>
        <end position="112"/>
    </location>
</feature>
<comment type="caution">
    <text evidence="2">The sequence shown here is derived from an EMBL/GenBank/DDBJ whole genome shotgun (WGS) entry which is preliminary data.</text>
</comment>
<dbReference type="Proteomes" id="UP000779507">
    <property type="component" value="Unassembled WGS sequence"/>
</dbReference>
<evidence type="ECO:0000256" key="1">
    <source>
        <dbReference type="SAM" id="Phobius"/>
    </source>
</evidence>
<organism evidence="2 3">
    <name type="scientific">Hymenobacter caeli</name>
    <dbReference type="NCBI Taxonomy" id="2735894"/>
    <lineage>
        <taxon>Bacteria</taxon>
        <taxon>Pseudomonadati</taxon>
        <taxon>Bacteroidota</taxon>
        <taxon>Cytophagia</taxon>
        <taxon>Cytophagales</taxon>
        <taxon>Hymenobacteraceae</taxon>
        <taxon>Hymenobacter</taxon>
    </lineage>
</organism>
<dbReference type="EC" id="2.7.8.5" evidence="2"/>
<reference evidence="2 3" key="1">
    <citation type="submission" date="2020-05" db="EMBL/GenBank/DDBJ databases">
        <title>Genomic Encyclopedia of Type Strains, Phase IV (KMG-V): Genome sequencing to study the core and pangenomes of soil and plant-associated prokaryotes.</title>
        <authorList>
            <person name="Whitman W."/>
        </authorList>
    </citation>
    <scope>NUCLEOTIDE SEQUENCE [LARGE SCALE GENOMIC DNA]</scope>
    <source>
        <strain evidence="2 3">9A</strain>
    </source>
</reference>
<feature type="transmembrane region" description="Helical" evidence="1">
    <location>
        <begin position="124"/>
        <end position="141"/>
    </location>
</feature>
<dbReference type="EMBL" id="JABSNP010000015">
    <property type="protein sequence ID" value="NRT20281.1"/>
    <property type="molecule type" value="Genomic_DNA"/>
</dbReference>
<dbReference type="GO" id="GO:0008444">
    <property type="term" value="F:CDP-diacylglycerol-glycerol-3-phosphate 3-phosphatidyltransferase activity"/>
    <property type="evidence" value="ECO:0007669"/>
    <property type="project" value="UniProtKB-EC"/>
</dbReference>
<accession>A0ABX2FSV7</accession>
<name>A0ABX2FSV7_9BACT</name>
<protein>
    <submittedName>
        <fullName evidence="2">CDP-diacylglycerol--glycerol-3-phosphate 3-phosphatidyltransferase</fullName>
        <ecNumber evidence="2">2.7.8.5</ecNumber>
    </submittedName>
</protein>
<evidence type="ECO:0000313" key="3">
    <source>
        <dbReference type="Proteomes" id="UP000779507"/>
    </source>
</evidence>
<feature type="transmembrane region" description="Helical" evidence="1">
    <location>
        <begin position="7"/>
        <end position="25"/>
    </location>
</feature>
<keyword evidence="1" id="KW-0472">Membrane</keyword>
<evidence type="ECO:0000313" key="2">
    <source>
        <dbReference type="EMBL" id="NRT20281.1"/>
    </source>
</evidence>
<dbReference type="InterPro" id="IPR000462">
    <property type="entry name" value="CDP-OH_P_trans"/>
</dbReference>
<keyword evidence="3" id="KW-1185">Reference proteome</keyword>
<gene>
    <name evidence="2" type="ORF">HNP98_003121</name>
</gene>
<dbReference type="Pfam" id="PF01066">
    <property type="entry name" value="CDP-OH_P_transf"/>
    <property type="match status" value="1"/>
</dbReference>